<dbReference type="Proteomes" id="UP000290649">
    <property type="component" value="Unassembled WGS sequence"/>
</dbReference>
<protein>
    <recommendedName>
        <fullName evidence="3">Amidohydrolase-related domain-containing protein</fullName>
    </recommendedName>
</protein>
<dbReference type="SUPFAM" id="SSF51338">
    <property type="entry name" value="Composite domain of metallo-dependent hydrolases"/>
    <property type="match status" value="1"/>
</dbReference>
<reference evidence="1 2" key="1">
    <citation type="journal article" date="2019" name="Int. J. Syst. Evol. Microbiol.">
        <title>Anaerobacillus alkaliphilus sp. nov., a novel alkaliphilic and moderately halophilic bacterium.</title>
        <authorList>
            <person name="Borsodi A.K."/>
            <person name="Aszalos J.M."/>
            <person name="Bihari P."/>
            <person name="Nagy I."/>
            <person name="Schumann P."/>
            <person name="Sproer C."/>
            <person name="Kovacs A.L."/>
            <person name="Boka K."/>
            <person name="Dobosy P."/>
            <person name="Ovari M."/>
            <person name="Szili-Kovacs T."/>
            <person name="Toth E."/>
        </authorList>
    </citation>
    <scope>NUCLEOTIDE SEQUENCE [LARGE SCALE GENOMIC DNA]</scope>
    <source>
        <strain evidence="1 2">B16-10</strain>
    </source>
</reference>
<evidence type="ECO:0000313" key="2">
    <source>
        <dbReference type="Proteomes" id="UP000290649"/>
    </source>
</evidence>
<sequence>MRYIIENTLTNRYGEEKINSYLIEGSKIIYTSNRFSKHNHMRLDTSNYVIAPGHIMIDFSVVAINDFHSIKERMRHLQGLGCTTLITACEVHHENEVKSNLKRVKHALINSSIDYMIGIRTPLKKLTPSLARKCCKHKVPVIFTEITEPEDIDVVPWQWVRNELFPYHPMILPIWNVPNSSGRLRRLKSKWEEILTENKITTLVDVPDEHTPLQKEFLLNIGLYPIKGSLHIGADADYLLFSQKALEEAEKGTIDEVRPEIVYASGTVKKAGRHIFIKPGSGKELTVNVPRKLVPISNAFQPSPIPIDYY</sequence>
<evidence type="ECO:0000313" key="1">
    <source>
        <dbReference type="EMBL" id="RXJ03959.1"/>
    </source>
</evidence>
<dbReference type="EMBL" id="QOUX01000001">
    <property type="protein sequence ID" value="RXJ03959.1"/>
    <property type="molecule type" value="Genomic_DNA"/>
</dbReference>
<keyword evidence="2" id="KW-1185">Reference proteome</keyword>
<comment type="caution">
    <text evidence="1">The sequence shown here is derived from an EMBL/GenBank/DDBJ whole genome shotgun (WGS) entry which is preliminary data.</text>
</comment>
<organism evidence="1 2">
    <name type="scientific">Anaerobacillus alkaliphilus</name>
    <dbReference type="NCBI Taxonomy" id="1548597"/>
    <lineage>
        <taxon>Bacteria</taxon>
        <taxon>Bacillati</taxon>
        <taxon>Bacillota</taxon>
        <taxon>Bacilli</taxon>
        <taxon>Bacillales</taxon>
        <taxon>Bacillaceae</taxon>
        <taxon>Anaerobacillus</taxon>
    </lineage>
</organism>
<gene>
    <name evidence="1" type="ORF">DS745_00790</name>
</gene>
<accession>A0A4Q0VWV2</accession>
<evidence type="ECO:0008006" key="3">
    <source>
        <dbReference type="Google" id="ProtNLM"/>
    </source>
</evidence>
<dbReference type="AlphaFoldDB" id="A0A4Q0VWV2"/>
<dbReference type="GO" id="GO:0016810">
    <property type="term" value="F:hydrolase activity, acting on carbon-nitrogen (but not peptide) bonds"/>
    <property type="evidence" value="ECO:0007669"/>
    <property type="project" value="InterPro"/>
</dbReference>
<dbReference type="RefSeq" id="WP_129076303.1">
    <property type="nucleotide sequence ID" value="NZ_QOUX01000001.1"/>
</dbReference>
<dbReference type="InterPro" id="IPR011059">
    <property type="entry name" value="Metal-dep_hydrolase_composite"/>
</dbReference>
<proteinExistence type="predicted"/>
<name>A0A4Q0VWV2_9BACI</name>
<dbReference type="OrthoDB" id="2959323at2"/>